<dbReference type="SUPFAM" id="SSF57845">
    <property type="entry name" value="B-box zinc-binding domain"/>
    <property type="match status" value="1"/>
</dbReference>
<dbReference type="Proteomes" id="UP000507470">
    <property type="component" value="Unassembled WGS sequence"/>
</dbReference>
<gene>
    <name evidence="3" type="ORF">MCOR_3502</name>
</gene>
<dbReference type="InterPro" id="IPR011042">
    <property type="entry name" value="6-blade_b-propeller_TolB-like"/>
</dbReference>
<dbReference type="SUPFAM" id="SSF101898">
    <property type="entry name" value="NHL repeat"/>
    <property type="match status" value="1"/>
</dbReference>
<keyword evidence="1" id="KW-0863">Zinc-finger</keyword>
<feature type="domain" description="B box-type" evidence="2">
    <location>
        <begin position="2"/>
        <end position="52"/>
    </location>
</feature>
<dbReference type="Gene3D" id="2.120.10.30">
    <property type="entry name" value="TolB, C-terminal domain"/>
    <property type="match status" value="1"/>
</dbReference>
<organism evidence="3 4">
    <name type="scientific">Mytilus coruscus</name>
    <name type="common">Sea mussel</name>
    <dbReference type="NCBI Taxonomy" id="42192"/>
    <lineage>
        <taxon>Eukaryota</taxon>
        <taxon>Metazoa</taxon>
        <taxon>Spiralia</taxon>
        <taxon>Lophotrochozoa</taxon>
        <taxon>Mollusca</taxon>
        <taxon>Bivalvia</taxon>
        <taxon>Autobranchia</taxon>
        <taxon>Pteriomorphia</taxon>
        <taxon>Mytilida</taxon>
        <taxon>Mytiloidea</taxon>
        <taxon>Mytilidae</taxon>
        <taxon>Mytilinae</taxon>
        <taxon>Mytilus</taxon>
    </lineage>
</organism>
<sequence>MTSVIHCGPCLYDETHQNARKWCTSCEEGLCEDCEKNHRKTKTTRDHKLISIEDYRKIEDVPITFICSDHCKKLEWFCTSHDKALCVVCLPSEHRSCSDVIPIDVAAANARQSTAVSYLQEAIEVTLRNITHCIKNRNTAREDIEKQEKNIRRIIQNSRTKINSHLDKLEEKLMQTLVSATKTCKLKCNNFLQQFNLQEEKLITMKDQVVQMKKFASDLQVFLGTRQIYKLVMNEIESIKTLTDSIYDYTFNLKLSNAVFKEFGDIQVTEHTSNLDIKELKLEQAQMQHKIQPPSCAILPNGNLLFANYYDRNILEYSVKGNFIGSIRVSAEPYDITVLDLNRIAITYGDKEFFEIFNYRNKRVKKKIKTRGHCWGLSQSNGKIYVNLDNVEVFDITGNKLRSLAAANNYISASKNNIFCSNNLYGTVCCYDMNGQEVWKIEDDSLKYPLGVSNDRSGNAFVVGGESKNLILIEHDGKAYKNLLNLEEKSSPRVVCYDKDKNILLYCDEDGDYCALYKVLSK</sequence>
<dbReference type="PANTHER" id="PTHR25462">
    <property type="entry name" value="BONUS, ISOFORM C-RELATED"/>
    <property type="match status" value="1"/>
</dbReference>
<dbReference type="CDD" id="cd19757">
    <property type="entry name" value="Bbox1"/>
    <property type="match status" value="1"/>
</dbReference>
<proteinExistence type="predicted"/>
<dbReference type="GO" id="GO:0008270">
    <property type="term" value="F:zinc ion binding"/>
    <property type="evidence" value="ECO:0007669"/>
    <property type="project" value="UniProtKB-KW"/>
</dbReference>
<dbReference type="PROSITE" id="PS50119">
    <property type="entry name" value="ZF_BBOX"/>
    <property type="match status" value="2"/>
</dbReference>
<keyword evidence="1" id="KW-0862">Zinc</keyword>
<dbReference type="EMBL" id="CACVKT020000587">
    <property type="protein sequence ID" value="CAC5361320.1"/>
    <property type="molecule type" value="Genomic_DNA"/>
</dbReference>
<dbReference type="InterPro" id="IPR047153">
    <property type="entry name" value="TRIM45/56/19-like"/>
</dbReference>
<dbReference type="AlphaFoldDB" id="A0A6J8A550"/>
<evidence type="ECO:0000313" key="4">
    <source>
        <dbReference type="Proteomes" id="UP000507470"/>
    </source>
</evidence>
<keyword evidence="1" id="KW-0479">Metal-binding</keyword>
<keyword evidence="4" id="KW-1185">Reference proteome</keyword>
<protein>
    <recommendedName>
        <fullName evidence="2">B box-type domain-containing protein</fullName>
    </recommendedName>
</protein>
<evidence type="ECO:0000259" key="2">
    <source>
        <dbReference type="PROSITE" id="PS50119"/>
    </source>
</evidence>
<name>A0A6J8A550_MYTCO</name>
<dbReference type="PANTHER" id="PTHR25462:SF296">
    <property type="entry name" value="MEIOTIC P26, ISOFORM F"/>
    <property type="match status" value="1"/>
</dbReference>
<feature type="domain" description="B box-type" evidence="2">
    <location>
        <begin position="66"/>
        <end position="103"/>
    </location>
</feature>
<evidence type="ECO:0000256" key="1">
    <source>
        <dbReference type="PROSITE-ProRule" id="PRU00024"/>
    </source>
</evidence>
<dbReference type="CDD" id="cd19776">
    <property type="entry name" value="Bbox2_TRIM25_C-IV"/>
    <property type="match status" value="1"/>
</dbReference>
<dbReference type="Gene3D" id="3.30.160.60">
    <property type="entry name" value="Classic Zinc Finger"/>
    <property type="match status" value="1"/>
</dbReference>
<accession>A0A6J8A550</accession>
<reference evidence="3 4" key="1">
    <citation type="submission" date="2020-06" db="EMBL/GenBank/DDBJ databases">
        <authorList>
            <person name="Li R."/>
            <person name="Bekaert M."/>
        </authorList>
    </citation>
    <scope>NUCLEOTIDE SEQUENCE [LARGE SCALE GENOMIC DNA]</scope>
    <source>
        <strain evidence="4">wild</strain>
    </source>
</reference>
<dbReference type="InterPro" id="IPR000315">
    <property type="entry name" value="Znf_B-box"/>
</dbReference>
<evidence type="ECO:0000313" key="3">
    <source>
        <dbReference type="EMBL" id="CAC5361320.1"/>
    </source>
</evidence>
<dbReference type="OrthoDB" id="6065233at2759"/>